<organism evidence="1 2">
    <name type="scientific">Mycena rosella</name>
    <name type="common">Pink bonnet</name>
    <name type="synonym">Agaricus rosellus</name>
    <dbReference type="NCBI Taxonomy" id="1033263"/>
    <lineage>
        <taxon>Eukaryota</taxon>
        <taxon>Fungi</taxon>
        <taxon>Dikarya</taxon>
        <taxon>Basidiomycota</taxon>
        <taxon>Agaricomycotina</taxon>
        <taxon>Agaricomycetes</taxon>
        <taxon>Agaricomycetidae</taxon>
        <taxon>Agaricales</taxon>
        <taxon>Marasmiineae</taxon>
        <taxon>Mycenaceae</taxon>
        <taxon>Mycena</taxon>
    </lineage>
</organism>
<dbReference type="Proteomes" id="UP001221757">
    <property type="component" value="Unassembled WGS sequence"/>
</dbReference>
<reference evidence="1" key="1">
    <citation type="submission" date="2023-03" db="EMBL/GenBank/DDBJ databases">
        <title>Massive genome expansion in bonnet fungi (Mycena s.s.) driven by repeated elements and novel gene families across ecological guilds.</title>
        <authorList>
            <consortium name="Lawrence Berkeley National Laboratory"/>
            <person name="Harder C.B."/>
            <person name="Miyauchi S."/>
            <person name="Viragh M."/>
            <person name="Kuo A."/>
            <person name="Thoen E."/>
            <person name="Andreopoulos B."/>
            <person name="Lu D."/>
            <person name="Skrede I."/>
            <person name="Drula E."/>
            <person name="Henrissat B."/>
            <person name="Morin E."/>
            <person name="Kohler A."/>
            <person name="Barry K."/>
            <person name="LaButti K."/>
            <person name="Morin E."/>
            <person name="Salamov A."/>
            <person name="Lipzen A."/>
            <person name="Mereny Z."/>
            <person name="Hegedus B."/>
            <person name="Baldrian P."/>
            <person name="Stursova M."/>
            <person name="Weitz H."/>
            <person name="Taylor A."/>
            <person name="Grigoriev I.V."/>
            <person name="Nagy L.G."/>
            <person name="Martin F."/>
            <person name="Kauserud H."/>
        </authorList>
    </citation>
    <scope>NUCLEOTIDE SEQUENCE</scope>
    <source>
        <strain evidence="1">CBHHK067</strain>
    </source>
</reference>
<sequence length="65" mass="7385">MYELKSQQGLLLETLLSRYHDPLVLTPCSCDDTCMRKVGCSDCIQPVLLCPHCWLNKHRTLPIGP</sequence>
<accession>A0AAD7GS89</accession>
<dbReference type="AlphaFoldDB" id="A0AAD7GS89"/>
<dbReference type="EMBL" id="JARKIE010000011">
    <property type="protein sequence ID" value="KAJ7704112.1"/>
    <property type="molecule type" value="Genomic_DNA"/>
</dbReference>
<protein>
    <submittedName>
        <fullName evidence="1">Uncharacterized protein</fullName>
    </submittedName>
</protein>
<evidence type="ECO:0000313" key="1">
    <source>
        <dbReference type="EMBL" id="KAJ7704112.1"/>
    </source>
</evidence>
<proteinExistence type="predicted"/>
<gene>
    <name evidence="1" type="ORF">B0H17DRAFT_921560</name>
</gene>
<comment type="caution">
    <text evidence="1">The sequence shown here is derived from an EMBL/GenBank/DDBJ whole genome shotgun (WGS) entry which is preliminary data.</text>
</comment>
<keyword evidence="2" id="KW-1185">Reference proteome</keyword>
<evidence type="ECO:0000313" key="2">
    <source>
        <dbReference type="Proteomes" id="UP001221757"/>
    </source>
</evidence>
<name>A0AAD7GS89_MYCRO</name>